<dbReference type="InterPro" id="IPR046955">
    <property type="entry name" value="PHR1-like"/>
</dbReference>
<evidence type="ECO:0000313" key="3">
    <source>
        <dbReference type="Proteomes" id="UP000823775"/>
    </source>
</evidence>
<gene>
    <name evidence="2" type="primary">PHL2_2</name>
    <name evidence="2" type="ORF">HAX54_053207</name>
</gene>
<proteinExistence type="predicted"/>
<evidence type="ECO:0000256" key="1">
    <source>
        <dbReference type="SAM" id="MobiDB-lite"/>
    </source>
</evidence>
<keyword evidence="3" id="KW-1185">Reference proteome</keyword>
<feature type="region of interest" description="Disordered" evidence="1">
    <location>
        <begin position="23"/>
        <end position="57"/>
    </location>
</feature>
<accession>A0ABS8WRJ3</accession>
<protein>
    <submittedName>
        <fullName evidence="2">Pheromone-like peptide expressed</fullName>
    </submittedName>
</protein>
<reference evidence="2 3" key="1">
    <citation type="journal article" date="2021" name="BMC Genomics">
        <title>Datura genome reveals duplications of psychoactive alkaloid biosynthetic genes and high mutation rate following tissue culture.</title>
        <authorList>
            <person name="Rajewski A."/>
            <person name="Carter-House D."/>
            <person name="Stajich J."/>
            <person name="Litt A."/>
        </authorList>
    </citation>
    <scope>NUCLEOTIDE SEQUENCE [LARGE SCALE GENOMIC DNA]</scope>
    <source>
        <strain evidence="2">AR-01</strain>
    </source>
</reference>
<comment type="caution">
    <text evidence="2">The sequence shown here is derived from an EMBL/GenBank/DDBJ whole genome shotgun (WGS) entry which is preliminary data.</text>
</comment>
<dbReference type="PANTHER" id="PTHR31499:SF6">
    <property type="entry name" value="PROTEIN PHR1-LIKE 2"/>
    <property type="match status" value="1"/>
</dbReference>
<feature type="compositionally biased region" description="Basic and acidic residues" evidence="1">
    <location>
        <begin position="27"/>
        <end position="39"/>
    </location>
</feature>
<evidence type="ECO:0000313" key="2">
    <source>
        <dbReference type="EMBL" id="MCE3214741.1"/>
    </source>
</evidence>
<name>A0ABS8WRJ3_DATST</name>
<sequence>MRTMGVKGLTLYHLKSHLQKYRLGKQSAKEATENSKDESQDTGSSTSGSSRVIAQDINDGLQVTEALRVQMKSARTT</sequence>
<dbReference type="Gene3D" id="1.10.10.60">
    <property type="entry name" value="Homeodomain-like"/>
    <property type="match status" value="1"/>
</dbReference>
<dbReference type="PANTHER" id="PTHR31499">
    <property type="entry name" value="MYB FAMILY TRANSCRIPTION FACTOR PHL11"/>
    <property type="match status" value="1"/>
</dbReference>
<dbReference type="Proteomes" id="UP000823775">
    <property type="component" value="Unassembled WGS sequence"/>
</dbReference>
<dbReference type="EMBL" id="JACEIK010009840">
    <property type="protein sequence ID" value="MCE3214741.1"/>
    <property type="molecule type" value="Genomic_DNA"/>
</dbReference>
<organism evidence="2 3">
    <name type="scientific">Datura stramonium</name>
    <name type="common">Jimsonweed</name>
    <name type="synonym">Common thornapple</name>
    <dbReference type="NCBI Taxonomy" id="4076"/>
    <lineage>
        <taxon>Eukaryota</taxon>
        <taxon>Viridiplantae</taxon>
        <taxon>Streptophyta</taxon>
        <taxon>Embryophyta</taxon>
        <taxon>Tracheophyta</taxon>
        <taxon>Spermatophyta</taxon>
        <taxon>Magnoliopsida</taxon>
        <taxon>eudicotyledons</taxon>
        <taxon>Gunneridae</taxon>
        <taxon>Pentapetalae</taxon>
        <taxon>asterids</taxon>
        <taxon>lamiids</taxon>
        <taxon>Solanales</taxon>
        <taxon>Solanaceae</taxon>
        <taxon>Solanoideae</taxon>
        <taxon>Datureae</taxon>
        <taxon>Datura</taxon>
    </lineage>
</organism>